<evidence type="ECO:0000256" key="4">
    <source>
        <dbReference type="SAM" id="MobiDB-lite"/>
    </source>
</evidence>
<dbReference type="InterPro" id="IPR028160">
    <property type="entry name" value="Slx9-like"/>
</dbReference>
<dbReference type="GO" id="GO:0000462">
    <property type="term" value="P:maturation of SSU-rRNA from tricistronic rRNA transcript (SSU-rRNA, 5.8S rRNA, LSU-rRNA)"/>
    <property type="evidence" value="ECO:0007669"/>
    <property type="project" value="InterPro"/>
</dbReference>
<protein>
    <submittedName>
        <fullName evidence="5">Uncharacterized protein</fullName>
    </submittedName>
</protein>
<dbReference type="Ensembl" id="ENSNMLT00000000745.1">
    <property type="protein sequence ID" value="ENSNMLP00000000629.1"/>
    <property type="gene ID" value="ENSNMLG00000000524.1"/>
</dbReference>
<reference evidence="5" key="1">
    <citation type="submission" date="2025-08" db="UniProtKB">
        <authorList>
            <consortium name="Ensembl"/>
        </authorList>
    </citation>
    <scope>IDENTIFICATION</scope>
</reference>
<dbReference type="GO" id="GO:0030688">
    <property type="term" value="C:preribosome, small subunit precursor"/>
    <property type="evidence" value="ECO:0007669"/>
    <property type="project" value="InterPro"/>
</dbReference>
<evidence type="ECO:0000313" key="6">
    <source>
        <dbReference type="Proteomes" id="UP000694523"/>
    </source>
</evidence>
<feature type="compositionally biased region" description="Basic residues" evidence="4">
    <location>
        <begin position="81"/>
        <end position="92"/>
    </location>
</feature>
<dbReference type="PANTHER" id="PTHR31109">
    <property type="entry name" value="PROTEIN FAM207A"/>
    <property type="match status" value="1"/>
</dbReference>
<reference evidence="5" key="2">
    <citation type="submission" date="2025-09" db="UniProtKB">
        <authorList>
            <consortium name="Ensembl"/>
        </authorList>
    </citation>
    <scope>IDENTIFICATION</scope>
</reference>
<name>A0A8C6S4F0_9GOBI</name>
<dbReference type="PANTHER" id="PTHR31109:SF2">
    <property type="entry name" value="RIBOSOME BIOGENESIS PROTEIN SLX9 HOMOLOG"/>
    <property type="match status" value="1"/>
</dbReference>
<sequence>HSLGSFLVCEAAQSWVRGVSLEAFDTHISSIKQSREEELAAARRKNTPVVGDLRPLADALPELSQLISPDASSRLTANAKGPRKSRKNSRPVKRTEPTDFSQMKQSQKRKLMETETSRFGEAVQSLSAKANPLLDIGELLRKKMRQEEEGQS</sequence>
<proteinExistence type="inferred from homology"/>
<organism evidence="5 6">
    <name type="scientific">Neogobius melanostomus</name>
    <name type="common">round goby</name>
    <dbReference type="NCBI Taxonomy" id="47308"/>
    <lineage>
        <taxon>Eukaryota</taxon>
        <taxon>Metazoa</taxon>
        <taxon>Chordata</taxon>
        <taxon>Craniata</taxon>
        <taxon>Vertebrata</taxon>
        <taxon>Euteleostomi</taxon>
        <taxon>Actinopterygii</taxon>
        <taxon>Neopterygii</taxon>
        <taxon>Teleostei</taxon>
        <taxon>Neoteleostei</taxon>
        <taxon>Acanthomorphata</taxon>
        <taxon>Gobiaria</taxon>
        <taxon>Gobiiformes</taxon>
        <taxon>Gobioidei</taxon>
        <taxon>Gobiidae</taxon>
        <taxon>Benthophilinae</taxon>
        <taxon>Neogobiini</taxon>
        <taxon>Neogobius</taxon>
    </lineage>
</organism>
<comment type="subcellular location">
    <subcellularLocation>
        <location evidence="1">Nucleus</location>
        <location evidence="1">Nucleolus</location>
    </subcellularLocation>
</comment>
<evidence type="ECO:0000256" key="2">
    <source>
        <dbReference type="ARBA" id="ARBA00011022"/>
    </source>
</evidence>
<evidence type="ECO:0000256" key="3">
    <source>
        <dbReference type="ARBA" id="ARBA00023242"/>
    </source>
</evidence>
<dbReference type="Pfam" id="PF15341">
    <property type="entry name" value="SLX9"/>
    <property type="match status" value="1"/>
</dbReference>
<dbReference type="AlphaFoldDB" id="A0A8C6S4F0"/>
<feature type="compositionally biased region" description="Polar residues" evidence="4">
    <location>
        <begin position="65"/>
        <end position="76"/>
    </location>
</feature>
<evidence type="ECO:0000313" key="5">
    <source>
        <dbReference type="Ensembl" id="ENSNMLP00000000629.1"/>
    </source>
</evidence>
<dbReference type="GO" id="GO:0005730">
    <property type="term" value="C:nucleolus"/>
    <property type="evidence" value="ECO:0007669"/>
    <property type="project" value="UniProtKB-SubCell"/>
</dbReference>
<feature type="region of interest" description="Disordered" evidence="4">
    <location>
        <begin position="64"/>
        <end position="118"/>
    </location>
</feature>
<accession>A0A8C6S4F0</accession>
<dbReference type="GO" id="GO:0030686">
    <property type="term" value="C:90S preribosome"/>
    <property type="evidence" value="ECO:0007669"/>
    <property type="project" value="InterPro"/>
</dbReference>
<evidence type="ECO:0000256" key="1">
    <source>
        <dbReference type="ARBA" id="ARBA00004604"/>
    </source>
</evidence>
<dbReference type="Proteomes" id="UP000694523">
    <property type="component" value="Unplaced"/>
</dbReference>
<keyword evidence="6" id="KW-1185">Reference proteome</keyword>
<comment type="similarity">
    <text evidence="2">Belongs to the SLX9 family.</text>
</comment>
<keyword evidence="3" id="KW-0539">Nucleus</keyword>